<evidence type="ECO:0000256" key="5">
    <source>
        <dbReference type="PROSITE-ProRule" id="PRU00221"/>
    </source>
</evidence>
<dbReference type="Gene3D" id="2.130.10.10">
    <property type="entry name" value="YVTN repeat-like/Quinoprotein amine dehydrogenase"/>
    <property type="match status" value="1"/>
</dbReference>
<dbReference type="Pfam" id="PF00400">
    <property type="entry name" value="WD40"/>
    <property type="match status" value="1"/>
</dbReference>
<dbReference type="SUPFAM" id="SSF56112">
    <property type="entry name" value="Protein kinase-like (PK-like)"/>
    <property type="match status" value="1"/>
</dbReference>
<keyword evidence="3" id="KW-0418">Kinase</keyword>
<dbReference type="InterPro" id="IPR000719">
    <property type="entry name" value="Prot_kinase_dom"/>
</dbReference>
<keyword evidence="5" id="KW-0853">WD repeat</keyword>
<dbReference type="AlphaFoldDB" id="A0A921UEP7"/>
<dbReference type="PROSITE" id="PS00107">
    <property type="entry name" value="PROTEIN_KINASE_ATP"/>
    <property type="match status" value="1"/>
</dbReference>
<dbReference type="Pfam" id="PF00069">
    <property type="entry name" value="Pkinase"/>
    <property type="match status" value="1"/>
</dbReference>
<evidence type="ECO:0000313" key="8">
    <source>
        <dbReference type="EMBL" id="KAG0528823.1"/>
    </source>
</evidence>
<keyword evidence="4 6" id="KW-0067">ATP-binding</keyword>
<gene>
    <name evidence="8" type="ORF">BDA96_05G046000</name>
</gene>
<accession>A0A921UEP7</accession>
<dbReference type="InterPro" id="IPR011009">
    <property type="entry name" value="Kinase-like_dom_sf"/>
</dbReference>
<comment type="caution">
    <text evidence="8">The sequence shown here is derived from an EMBL/GenBank/DDBJ whole genome shotgun (WGS) entry which is preliminary data.</text>
</comment>
<dbReference type="InterPro" id="IPR001680">
    <property type="entry name" value="WD40_rpt"/>
</dbReference>
<dbReference type="SMART" id="SM00320">
    <property type="entry name" value="WD40"/>
    <property type="match status" value="5"/>
</dbReference>
<sequence>MEKLQESGPSGVVAKIMPLELLKQITNNFSEEQKLGSGTFGKVYKGVHNGEEIAVKVLHLMPEHDNLEQFKREFENLRRLRHQNIVQLLGYCYEIKLEYVELSDGRTVFGENIYRALCFQYMHKGSLRKHLSDECDGLDWQTRYKIIKGTCEGLKYLHEGLENPIYHLDLKPDNILLDKDMVPKLADFGLSKLVYNDHTQATQSFVGTIGYLPPEYIERNLVSKKLDIFSLGVVMIQIMSGENGYHTSAYMSSQEFINLVLENWRNRLEETPRCTSLEAECRQVKRAIEIALDCIHADRNKRPNIGDIVHWLNETEEMIKKMTLGSVSMLVSEVESMAVSVAPSSLQLITSRPMETSTEISSIRSTESSKPLDVHPLELRFPWRPNRRIRCPVTITNRTDHYIGVCIKPCCPDTTTTLDLHSLAFWDDKRQKDPCSPIFRLVEPHSTLVVTMMVEEKQLPPPPQEIGMYQVMLLEMRSEEVLENMKSSNGSNFNIASEFVKGVRMGNDWHLTFLRASICDPSSCQEAVIHQLIPETLKDGYMTYIDVHPTETWILVGDTKGWVSIWNYQTKERVMVLKVTKVHTNDACWVYSAKFIAREQWFITGDDNGWIHVYSYTTKDKMTEFEAHHGTFLDTMAVHPTEPLLLTSTPNVTSIKLWNWSKEWMCIRTFDVPNKQVFRLLWNPRDSNTFTSVSLDRKVKVWNIDSSYPITTLPVESSNATYLSFGSNGNLMATACYRKAFVEGSECAWIWNLHAEKRVHKLGVWGDNHFVACHPTLPILVTSLGYYVVCIWDTRTYRLEKMVQLVEAPLTPEGIVFTSTKDVIRLILKFVSGISIMDIDLPII</sequence>
<dbReference type="PROSITE" id="PS00108">
    <property type="entry name" value="PROTEIN_KINASE_ST"/>
    <property type="match status" value="1"/>
</dbReference>
<dbReference type="FunFam" id="1.10.510.10:FF:000625">
    <property type="entry name" value="Cysteine-rich receptor-like protein kinase 6"/>
    <property type="match status" value="1"/>
</dbReference>
<dbReference type="SMART" id="SM00220">
    <property type="entry name" value="S_TKc"/>
    <property type="match status" value="1"/>
</dbReference>
<evidence type="ECO:0000259" key="7">
    <source>
        <dbReference type="PROSITE" id="PS50011"/>
    </source>
</evidence>
<dbReference type="InterPro" id="IPR008271">
    <property type="entry name" value="Ser/Thr_kinase_AS"/>
</dbReference>
<name>A0A921UEP7_SORBI</name>
<feature type="domain" description="Protein kinase" evidence="7">
    <location>
        <begin position="29"/>
        <end position="319"/>
    </location>
</feature>
<protein>
    <recommendedName>
        <fullName evidence="7">Protein kinase domain-containing protein</fullName>
    </recommendedName>
</protein>
<keyword evidence="2 6" id="KW-0547">Nucleotide-binding</keyword>
<dbReference type="EMBL" id="CM027684">
    <property type="protein sequence ID" value="KAG0528823.1"/>
    <property type="molecule type" value="Genomic_DNA"/>
</dbReference>
<proteinExistence type="predicted"/>
<dbReference type="InterPro" id="IPR015943">
    <property type="entry name" value="WD40/YVTN_repeat-like_dom_sf"/>
</dbReference>
<feature type="binding site" evidence="6">
    <location>
        <position position="56"/>
    </location>
    <ligand>
        <name>ATP</name>
        <dbReference type="ChEBI" id="CHEBI:30616"/>
    </ligand>
</feature>
<reference evidence="8" key="1">
    <citation type="journal article" date="2019" name="BMC Genomics">
        <title>A new reference genome for Sorghum bicolor reveals high levels of sequence similarity between sweet and grain genotypes: implications for the genetics of sugar metabolism.</title>
        <authorList>
            <person name="Cooper E.A."/>
            <person name="Brenton Z.W."/>
            <person name="Flinn B.S."/>
            <person name="Jenkins J."/>
            <person name="Shu S."/>
            <person name="Flowers D."/>
            <person name="Luo F."/>
            <person name="Wang Y."/>
            <person name="Xia P."/>
            <person name="Barry K."/>
            <person name="Daum C."/>
            <person name="Lipzen A."/>
            <person name="Yoshinaga Y."/>
            <person name="Schmutz J."/>
            <person name="Saski C."/>
            <person name="Vermerris W."/>
            <person name="Kresovich S."/>
        </authorList>
    </citation>
    <scope>NUCLEOTIDE SEQUENCE</scope>
</reference>
<evidence type="ECO:0000256" key="6">
    <source>
        <dbReference type="PROSITE-ProRule" id="PRU10141"/>
    </source>
</evidence>
<dbReference type="InterPro" id="IPR036322">
    <property type="entry name" value="WD40_repeat_dom_sf"/>
</dbReference>
<dbReference type="InterPro" id="IPR017441">
    <property type="entry name" value="Protein_kinase_ATP_BS"/>
</dbReference>
<dbReference type="GO" id="GO:0004672">
    <property type="term" value="F:protein kinase activity"/>
    <property type="evidence" value="ECO:0007669"/>
    <property type="project" value="InterPro"/>
</dbReference>
<evidence type="ECO:0000313" key="9">
    <source>
        <dbReference type="Proteomes" id="UP000807115"/>
    </source>
</evidence>
<dbReference type="PROSITE" id="PS50011">
    <property type="entry name" value="PROTEIN_KINASE_DOM"/>
    <property type="match status" value="1"/>
</dbReference>
<evidence type="ECO:0000256" key="3">
    <source>
        <dbReference type="ARBA" id="ARBA00022777"/>
    </source>
</evidence>
<evidence type="ECO:0000256" key="4">
    <source>
        <dbReference type="ARBA" id="ARBA00022840"/>
    </source>
</evidence>
<dbReference type="PANTHER" id="PTHR45707:SF76">
    <property type="entry name" value="PROTEIN KINASE DOMAIN-CONTAINING PROTEIN"/>
    <property type="match status" value="1"/>
</dbReference>
<evidence type="ECO:0000256" key="2">
    <source>
        <dbReference type="ARBA" id="ARBA00022741"/>
    </source>
</evidence>
<organism evidence="8 9">
    <name type="scientific">Sorghum bicolor</name>
    <name type="common">Sorghum</name>
    <name type="synonym">Sorghum vulgare</name>
    <dbReference type="NCBI Taxonomy" id="4558"/>
    <lineage>
        <taxon>Eukaryota</taxon>
        <taxon>Viridiplantae</taxon>
        <taxon>Streptophyta</taxon>
        <taxon>Embryophyta</taxon>
        <taxon>Tracheophyta</taxon>
        <taxon>Spermatophyta</taxon>
        <taxon>Magnoliopsida</taxon>
        <taxon>Liliopsida</taxon>
        <taxon>Poales</taxon>
        <taxon>Poaceae</taxon>
        <taxon>PACMAD clade</taxon>
        <taxon>Panicoideae</taxon>
        <taxon>Andropogonodae</taxon>
        <taxon>Andropogoneae</taxon>
        <taxon>Sorghinae</taxon>
        <taxon>Sorghum</taxon>
    </lineage>
</organism>
<dbReference type="SUPFAM" id="SSF50978">
    <property type="entry name" value="WD40 repeat-like"/>
    <property type="match status" value="1"/>
</dbReference>
<keyword evidence="1" id="KW-0808">Transferase</keyword>
<dbReference type="Gene3D" id="3.30.200.20">
    <property type="entry name" value="Phosphorylase Kinase, domain 1"/>
    <property type="match status" value="1"/>
</dbReference>
<reference evidence="8" key="2">
    <citation type="submission" date="2020-10" db="EMBL/GenBank/DDBJ databases">
        <authorList>
            <person name="Cooper E.A."/>
            <person name="Brenton Z.W."/>
            <person name="Flinn B.S."/>
            <person name="Jenkins J."/>
            <person name="Shu S."/>
            <person name="Flowers D."/>
            <person name="Luo F."/>
            <person name="Wang Y."/>
            <person name="Xia P."/>
            <person name="Barry K."/>
            <person name="Daum C."/>
            <person name="Lipzen A."/>
            <person name="Yoshinaga Y."/>
            <person name="Schmutz J."/>
            <person name="Saski C."/>
            <person name="Vermerris W."/>
            <person name="Kresovich S."/>
        </authorList>
    </citation>
    <scope>NUCLEOTIDE SEQUENCE</scope>
</reference>
<dbReference type="PANTHER" id="PTHR45707">
    <property type="entry name" value="C2 CALCIUM/LIPID-BINDING PLANT PHOSPHORIBOSYLTRANSFERASE FAMILY PROTEIN"/>
    <property type="match status" value="1"/>
</dbReference>
<dbReference type="EMBL" id="CM027684">
    <property type="protein sequence ID" value="KAG0528824.1"/>
    <property type="molecule type" value="Genomic_DNA"/>
</dbReference>
<dbReference type="PROSITE" id="PS50082">
    <property type="entry name" value="WD_REPEATS_2"/>
    <property type="match status" value="1"/>
</dbReference>
<dbReference type="Gene3D" id="1.10.510.10">
    <property type="entry name" value="Transferase(Phosphotransferase) domain 1"/>
    <property type="match status" value="1"/>
</dbReference>
<dbReference type="GO" id="GO:0005524">
    <property type="term" value="F:ATP binding"/>
    <property type="evidence" value="ECO:0007669"/>
    <property type="project" value="UniProtKB-UniRule"/>
</dbReference>
<evidence type="ECO:0000256" key="1">
    <source>
        <dbReference type="ARBA" id="ARBA00022679"/>
    </source>
</evidence>
<feature type="repeat" description="WD" evidence="5">
    <location>
        <begin position="670"/>
        <end position="712"/>
    </location>
</feature>
<dbReference type="Proteomes" id="UP000807115">
    <property type="component" value="Chromosome 5"/>
</dbReference>